<dbReference type="Proteomes" id="UP000176492">
    <property type="component" value="Unassembled WGS sequence"/>
</dbReference>
<feature type="transmembrane region" description="Helical" evidence="1">
    <location>
        <begin position="20"/>
        <end position="39"/>
    </location>
</feature>
<keyword evidence="1" id="KW-0472">Membrane</keyword>
<dbReference type="EMBL" id="MEVM01000160">
    <property type="protein sequence ID" value="OGC64906.1"/>
    <property type="molecule type" value="Genomic_DNA"/>
</dbReference>
<evidence type="ECO:0000313" key="3">
    <source>
        <dbReference type="Proteomes" id="UP000176492"/>
    </source>
</evidence>
<dbReference type="AlphaFoldDB" id="A0A1F4W6A0"/>
<protein>
    <submittedName>
        <fullName evidence="2">Uncharacterized protein</fullName>
    </submittedName>
</protein>
<name>A0A1F4W6A0_UNCKA</name>
<feature type="transmembrane region" description="Helical" evidence="1">
    <location>
        <begin position="111"/>
        <end position="137"/>
    </location>
</feature>
<evidence type="ECO:0000313" key="2">
    <source>
        <dbReference type="EMBL" id="OGC64906.1"/>
    </source>
</evidence>
<keyword evidence="1" id="KW-0812">Transmembrane</keyword>
<feature type="transmembrane region" description="Helical" evidence="1">
    <location>
        <begin position="143"/>
        <end position="169"/>
    </location>
</feature>
<keyword evidence="1" id="KW-1133">Transmembrane helix</keyword>
<proteinExistence type="predicted"/>
<reference evidence="2 3" key="1">
    <citation type="journal article" date="2016" name="Nat. Commun.">
        <title>Thousands of microbial genomes shed light on interconnected biogeochemical processes in an aquifer system.</title>
        <authorList>
            <person name="Anantharaman K."/>
            <person name="Brown C.T."/>
            <person name="Hug L.A."/>
            <person name="Sharon I."/>
            <person name="Castelle C.J."/>
            <person name="Probst A.J."/>
            <person name="Thomas B.C."/>
            <person name="Singh A."/>
            <person name="Wilkins M.J."/>
            <person name="Karaoz U."/>
            <person name="Brodie E.L."/>
            <person name="Williams K.H."/>
            <person name="Hubbard S.S."/>
            <person name="Banfield J.F."/>
        </authorList>
    </citation>
    <scope>NUCLEOTIDE SEQUENCE [LARGE SCALE GENOMIC DNA]</scope>
</reference>
<feature type="transmembrane region" description="Helical" evidence="1">
    <location>
        <begin position="79"/>
        <end position="99"/>
    </location>
</feature>
<comment type="caution">
    <text evidence="2">The sequence shown here is derived from an EMBL/GenBank/DDBJ whole genome shotgun (WGS) entry which is preliminary data.</text>
</comment>
<organism evidence="2 3">
    <name type="scientific">candidate division WWE3 bacterium RIFCSPLOWO2_02_FULL_53_10</name>
    <dbReference type="NCBI Taxonomy" id="1802629"/>
    <lineage>
        <taxon>Bacteria</taxon>
        <taxon>Katanobacteria</taxon>
    </lineage>
</organism>
<gene>
    <name evidence="2" type="ORF">A3J33_03710</name>
</gene>
<sequence>MRFWPTKLLAALKLLLRSPFYLILALVLAFILFVIYFVVNDLALYRSAAAINGSLPFLWRIFTNHIRTVWTAVGGLHPILIGFISALGGINLSLIALRTKRTGVFLGRPGILSFFGSLAGAFAASCSACSTALISLLGVTGGLAILPFGGLEISLLALVILLISFYYIAKSLFEFGLTG</sequence>
<evidence type="ECO:0000256" key="1">
    <source>
        <dbReference type="SAM" id="Phobius"/>
    </source>
</evidence>
<accession>A0A1F4W6A0</accession>